<dbReference type="NCBIfam" id="NF010035">
    <property type="entry name" value="PRK13510.1"/>
    <property type="match status" value="1"/>
</dbReference>
<accession>A0A3B0MJS9</accession>
<sequence length="101" mass="11631">MLYTISTSPYYSDFDSLISLLTKQDEVLLLQDGVLLGHKISSGNKDNNFLMQLKDKGIQVFALQNDVEARGLMPYMSSYVRQISYVDFVQLTVKHPQYFAW</sequence>
<evidence type="ECO:0000313" key="1">
    <source>
        <dbReference type="EMBL" id="SSW95654.1"/>
    </source>
</evidence>
<dbReference type="EMBL" id="UFQR01000006">
    <property type="protein sequence ID" value="SSW95654.1"/>
    <property type="molecule type" value="Genomic_DNA"/>
</dbReference>
<reference evidence="1" key="1">
    <citation type="submission" date="2018-04" db="EMBL/GenBank/DDBJ databases">
        <authorList>
            <person name="Go L.Y."/>
            <person name="Mitchell J.A."/>
        </authorList>
    </citation>
    <scope>NUCLEOTIDE SEQUENCE</scope>
    <source>
        <strain evidence="1">ARTV</strain>
    </source>
</reference>
<protein>
    <submittedName>
        <fullName evidence="1">Protein TusB</fullName>
    </submittedName>
</protein>
<dbReference type="Gene3D" id="3.40.1260.10">
    <property type="entry name" value="DsrEFH-like"/>
    <property type="match status" value="1"/>
</dbReference>
<organism evidence="1">
    <name type="scientific">Arsenophonus endosymbiont of Trialeurodes vaporariorum</name>
    <dbReference type="NCBI Taxonomy" id="235567"/>
    <lineage>
        <taxon>Bacteria</taxon>
        <taxon>Pseudomonadati</taxon>
        <taxon>Pseudomonadota</taxon>
        <taxon>Gammaproteobacteria</taxon>
        <taxon>Enterobacterales</taxon>
        <taxon>Morganellaceae</taxon>
        <taxon>Arsenophonus</taxon>
    </lineage>
</organism>
<dbReference type="NCBIfam" id="TIGR03011">
    <property type="entry name" value="sulf_tusB_dsrH"/>
    <property type="match status" value="1"/>
</dbReference>
<dbReference type="InterPro" id="IPR027396">
    <property type="entry name" value="DsrEFH-like"/>
</dbReference>
<dbReference type="InterPro" id="IPR007215">
    <property type="entry name" value="Sulphur_relay_TusB/DsrH"/>
</dbReference>
<dbReference type="GO" id="GO:0002143">
    <property type="term" value="P:tRNA wobble position uridine thiolation"/>
    <property type="evidence" value="ECO:0007669"/>
    <property type="project" value="InterPro"/>
</dbReference>
<gene>
    <name evidence="1" type="primary">tusB</name>
    <name evidence="1" type="ORF">ARTV_1677</name>
</gene>
<dbReference type="AlphaFoldDB" id="A0A3B0MJS9"/>
<dbReference type="PANTHER" id="PTHR37526:SF1">
    <property type="entry name" value="PROTEIN TUSB"/>
    <property type="match status" value="1"/>
</dbReference>
<dbReference type="GO" id="GO:1990228">
    <property type="term" value="C:sulfurtransferase complex"/>
    <property type="evidence" value="ECO:0007669"/>
    <property type="project" value="TreeGrafter"/>
</dbReference>
<dbReference type="SUPFAM" id="SSF75169">
    <property type="entry name" value="DsrEFH-like"/>
    <property type="match status" value="1"/>
</dbReference>
<dbReference type="PANTHER" id="PTHR37526">
    <property type="entry name" value="PROTEIN TUSB"/>
    <property type="match status" value="1"/>
</dbReference>
<dbReference type="Pfam" id="PF04077">
    <property type="entry name" value="DsrH"/>
    <property type="match status" value="1"/>
</dbReference>
<proteinExistence type="predicted"/>
<name>A0A3B0MJS9_9GAMM</name>